<dbReference type="EMBL" id="LAZR01010849">
    <property type="protein sequence ID" value="KKM64709.1"/>
    <property type="molecule type" value="Genomic_DNA"/>
</dbReference>
<gene>
    <name evidence="1" type="ORF">LCGC14_1498610</name>
</gene>
<comment type="caution">
    <text evidence="1">The sequence shown here is derived from an EMBL/GenBank/DDBJ whole genome shotgun (WGS) entry which is preliminary data.</text>
</comment>
<name>A0A0F9J4P1_9ZZZZ</name>
<proteinExistence type="predicted"/>
<reference evidence="1" key="1">
    <citation type="journal article" date="2015" name="Nature">
        <title>Complex archaea that bridge the gap between prokaryotes and eukaryotes.</title>
        <authorList>
            <person name="Spang A."/>
            <person name="Saw J.H."/>
            <person name="Jorgensen S.L."/>
            <person name="Zaremba-Niedzwiedzka K."/>
            <person name="Martijn J."/>
            <person name="Lind A.E."/>
            <person name="van Eijk R."/>
            <person name="Schleper C."/>
            <person name="Guy L."/>
            <person name="Ettema T.J."/>
        </authorList>
    </citation>
    <scope>NUCLEOTIDE SEQUENCE</scope>
</reference>
<accession>A0A0F9J4P1</accession>
<protein>
    <submittedName>
        <fullName evidence="1">Uncharacterized protein</fullName>
    </submittedName>
</protein>
<evidence type="ECO:0000313" key="1">
    <source>
        <dbReference type="EMBL" id="KKM64709.1"/>
    </source>
</evidence>
<sequence>MAREAVIHRVNPYLLHGEQYYEILYSYTNEPDTLRQSRIAHTNIYSDPQEGDHVLIEAVLNIITEIKKKG</sequence>
<dbReference type="AlphaFoldDB" id="A0A0F9J4P1"/>
<organism evidence="1">
    <name type="scientific">marine sediment metagenome</name>
    <dbReference type="NCBI Taxonomy" id="412755"/>
    <lineage>
        <taxon>unclassified sequences</taxon>
        <taxon>metagenomes</taxon>
        <taxon>ecological metagenomes</taxon>
    </lineage>
</organism>